<dbReference type="Proteomes" id="UP000683360">
    <property type="component" value="Unassembled WGS sequence"/>
</dbReference>
<sequence>MVWFTSMLVSALCIVVSELIVTQLVVDRIECSFSPNLNDAVVMPYDTRKVQRINYNSLHNTGTTGALNSSSEEDIHSSGLFSPLGSPGKVTSSRPISLLSSTYFPAEGDMDEVKEIVSGGLDSYDEKEDEKIEAELALVLKEKELIKKKMRRFTGLSAVKITIRICKQKIKFEDLKFHQFVAGEMEIIVSCKSDKEKNGRLTLLKKISYYYELYDWKALLQFYAAWIRRVESGQNKWSDDTADIETPLLASSVRSRQNRTGNKSSTIVKAPSVWFCSDFQKKKCSFSSAHDKVIKGVTRHVQHVCASCLLKDNKQLPHAELDLSCPHHES</sequence>
<name>A0A8S3QE48_MYTED</name>
<evidence type="ECO:0000256" key="1">
    <source>
        <dbReference type="SAM" id="SignalP"/>
    </source>
</evidence>
<reference evidence="2" key="1">
    <citation type="submission" date="2021-03" db="EMBL/GenBank/DDBJ databases">
        <authorList>
            <person name="Bekaert M."/>
        </authorList>
    </citation>
    <scope>NUCLEOTIDE SEQUENCE</scope>
</reference>
<dbReference type="AlphaFoldDB" id="A0A8S3QE48"/>
<feature type="chain" id="PRO_5035936790" evidence="1">
    <location>
        <begin position="20"/>
        <end position="330"/>
    </location>
</feature>
<protein>
    <submittedName>
        <fullName evidence="2">Uncharacterized protein</fullName>
    </submittedName>
</protein>
<keyword evidence="1" id="KW-0732">Signal</keyword>
<keyword evidence="3" id="KW-1185">Reference proteome</keyword>
<proteinExistence type="predicted"/>
<gene>
    <name evidence="2" type="ORF">MEDL_8812</name>
</gene>
<evidence type="ECO:0000313" key="3">
    <source>
        <dbReference type="Proteomes" id="UP000683360"/>
    </source>
</evidence>
<comment type="caution">
    <text evidence="2">The sequence shown here is derived from an EMBL/GenBank/DDBJ whole genome shotgun (WGS) entry which is preliminary data.</text>
</comment>
<organism evidence="2 3">
    <name type="scientific">Mytilus edulis</name>
    <name type="common">Blue mussel</name>
    <dbReference type="NCBI Taxonomy" id="6550"/>
    <lineage>
        <taxon>Eukaryota</taxon>
        <taxon>Metazoa</taxon>
        <taxon>Spiralia</taxon>
        <taxon>Lophotrochozoa</taxon>
        <taxon>Mollusca</taxon>
        <taxon>Bivalvia</taxon>
        <taxon>Autobranchia</taxon>
        <taxon>Pteriomorphia</taxon>
        <taxon>Mytilida</taxon>
        <taxon>Mytiloidea</taxon>
        <taxon>Mytilidae</taxon>
        <taxon>Mytilinae</taxon>
        <taxon>Mytilus</taxon>
    </lineage>
</organism>
<accession>A0A8S3QE48</accession>
<feature type="signal peptide" evidence="1">
    <location>
        <begin position="1"/>
        <end position="19"/>
    </location>
</feature>
<evidence type="ECO:0000313" key="2">
    <source>
        <dbReference type="EMBL" id="CAG2193760.1"/>
    </source>
</evidence>
<dbReference type="EMBL" id="CAJPWZ010000464">
    <property type="protein sequence ID" value="CAG2193760.1"/>
    <property type="molecule type" value="Genomic_DNA"/>
</dbReference>
<dbReference type="OrthoDB" id="5951204at2759"/>